<protein>
    <submittedName>
        <fullName evidence="1">Glycosyl transferase</fullName>
    </submittedName>
</protein>
<dbReference type="EMBL" id="JAHHGM010000006">
    <property type="protein sequence ID" value="MBT2989056.1"/>
    <property type="molecule type" value="Genomic_DNA"/>
</dbReference>
<dbReference type="InterPro" id="IPR029044">
    <property type="entry name" value="Nucleotide-diphossugar_trans"/>
</dbReference>
<reference evidence="1 2" key="1">
    <citation type="submission" date="2021-05" db="EMBL/GenBank/DDBJ databases">
        <title>Genetic and Functional Diversity in Clade A Lucinid endosymbionts from the Bahamas.</title>
        <authorList>
            <person name="Giani N.M."/>
            <person name="Engel A.S."/>
            <person name="Campbell B.J."/>
        </authorList>
    </citation>
    <scope>NUCLEOTIDE SEQUENCE [LARGE SCALE GENOMIC DNA]</scope>
    <source>
        <strain evidence="1">LUC16012Gg_MoonRockCtena</strain>
    </source>
</reference>
<name>A0A944QV28_9GAMM</name>
<accession>A0A944QV28</accession>
<dbReference type="AlphaFoldDB" id="A0A944QV28"/>
<keyword evidence="1" id="KW-0808">Transferase</keyword>
<proteinExistence type="predicted"/>
<evidence type="ECO:0000313" key="2">
    <source>
        <dbReference type="Proteomes" id="UP000770889"/>
    </source>
</evidence>
<evidence type="ECO:0000313" key="1">
    <source>
        <dbReference type="EMBL" id="MBT2989056.1"/>
    </source>
</evidence>
<dbReference type="SUPFAM" id="SSF53448">
    <property type="entry name" value="Nucleotide-diphospho-sugar transferases"/>
    <property type="match status" value="1"/>
</dbReference>
<gene>
    <name evidence="1" type="ORF">KME65_08820</name>
</gene>
<dbReference type="GO" id="GO:0016740">
    <property type="term" value="F:transferase activity"/>
    <property type="evidence" value="ECO:0007669"/>
    <property type="project" value="UniProtKB-KW"/>
</dbReference>
<dbReference type="Proteomes" id="UP000770889">
    <property type="component" value="Unassembled WGS sequence"/>
</dbReference>
<dbReference type="Gene3D" id="3.90.550.10">
    <property type="entry name" value="Spore Coat Polysaccharide Biosynthesis Protein SpsA, Chain A"/>
    <property type="match status" value="1"/>
</dbReference>
<comment type="caution">
    <text evidence="1">The sequence shown here is derived from an EMBL/GenBank/DDBJ whole genome shotgun (WGS) entry which is preliminary data.</text>
</comment>
<sequence>MADFYQNGEITTLHRLTHQPLDEMERELTEYVEKHPIGLILPSLYSELSGPALSNILDELQHADYISHIIIGLDRADEEEFRHAQDFFSRLPQRTHLLWQDGPRLRSLDDELCERDLSPPEPGKGRNVWYCLGYALAIEELAAVGLHDCDIVTYKRDLPARLFYPLVHPNSSFEYAKGYYARVNLNKLGGRVTRLFVTPLIRALRMMVGSLEYLEFMDSFRYPLSGEFAMSMDLASQVRIPSDWGLEVGLLSEVYRNISRHQICQVDIADQYDHKHQDLSAQDREGGLAKMSRDIAKSFYRKLATEGIQMNQAFFRSLKAAYLRKALDMVEMYYHDATINNLSFNRHAEEEAIEVFQQSIVEAGQAFLDNPLEAPFIANWKRILSAMPDFSERLFQAVEADSQN</sequence>
<organism evidence="1 2">
    <name type="scientific">Candidatus Thiodiazotropha taylori</name>
    <dbReference type="NCBI Taxonomy" id="2792791"/>
    <lineage>
        <taxon>Bacteria</taxon>
        <taxon>Pseudomonadati</taxon>
        <taxon>Pseudomonadota</taxon>
        <taxon>Gammaproteobacteria</taxon>
        <taxon>Chromatiales</taxon>
        <taxon>Sedimenticolaceae</taxon>
        <taxon>Candidatus Thiodiazotropha</taxon>
    </lineage>
</organism>